<evidence type="ECO:0000313" key="4">
    <source>
        <dbReference type="Proteomes" id="UP001222770"/>
    </source>
</evidence>
<dbReference type="PANTHER" id="PTHR31793:SF27">
    <property type="entry name" value="NOVEL THIOESTERASE SUPERFAMILY DOMAIN AND SAPOSIN A-TYPE DOMAIN CONTAINING PROTEIN (0610012H03RIK)"/>
    <property type="match status" value="1"/>
</dbReference>
<reference evidence="3 4" key="1">
    <citation type="submission" date="2023-03" db="EMBL/GenBank/DDBJ databases">
        <title>Novosphingobium cyanobacteriorum sp. nov., isolated from a eutrophic reservoir during the Microcystis bloom period.</title>
        <authorList>
            <person name="Kang M."/>
            <person name="Le V."/>
            <person name="Ko S.-R."/>
            <person name="Lee S.-A."/>
            <person name="Ahn C.-Y."/>
        </authorList>
    </citation>
    <scope>NUCLEOTIDE SEQUENCE [LARGE SCALE GENOMIC DNA]</scope>
    <source>
        <strain evidence="3 4">HBC54</strain>
    </source>
</reference>
<dbReference type="InterPro" id="IPR029069">
    <property type="entry name" value="HotDog_dom_sf"/>
</dbReference>
<name>A0ABT6CH06_9SPHN</name>
<keyword evidence="4" id="KW-1185">Reference proteome</keyword>
<dbReference type="PANTHER" id="PTHR31793">
    <property type="entry name" value="4-HYDROXYBENZOYL-COA THIOESTERASE FAMILY MEMBER"/>
    <property type="match status" value="1"/>
</dbReference>
<dbReference type="SUPFAM" id="SSF54637">
    <property type="entry name" value="Thioesterase/thiol ester dehydrase-isomerase"/>
    <property type="match status" value="1"/>
</dbReference>
<comment type="caution">
    <text evidence="3">The sequence shown here is derived from an EMBL/GenBank/DDBJ whole genome shotgun (WGS) entry which is preliminary data.</text>
</comment>
<gene>
    <name evidence="3" type="ORF">POM99_07605</name>
</gene>
<dbReference type="InterPro" id="IPR050563">
    <property type="entry name" value="4-hydroxybenzoyl-CoA_TE"/>
</dbReference>
<dbReference type="Proteomes" id="UP001222770">
    <property type="component" value="Unassembled WGS sequence"/>
</dbReference>
<protein>
    <submittedName>
        <fullName evidence="3">Acyl-CoA thioesterase</fullName>
    </submittedName>
</protein>
<dbReference type="Pfam" id="PF13279">
    <property type="entry name" value="4HBT_2"/>
    <property type="match status" value="1"/>
</dbReference>
<organism evidence="3 4">
    <name type="scientific">Novosphingobium cyanobacteriorum</name>
    <dbReference type="NCBI Taxonomy" id="3024215"/>
    <lineage>
        <taxon>Bacteria</taxon>
        <taxon>Pseudomonadati</taxon>
        <taxon>Pseudomonadota</taxon>
        <taxon>Alphaproteobacteria</taxon>
        <taxon>Sphingomonadales</taxon>
        <taxon>Sphingomonadaceae</taxon>
        <taxon>Novosphingobium</taxon>
    </lineage>
</organism>
<accession>A0ABT6CH06</accession>
<dbReference type="Gene3D" id="3.10.129.10">
    <property type="entry name" value="Hotdog Thioesterase"/>
    <property type="match status" value="1"/>
</dbReference>
<keyword evidence="2" id="KW-0378">Hydrolase</keyword>
<comment type="similarity">
    <text evidence="1">Belongs to the 4-hydroxybenzoyl-CoA thioesterase family.</text>
</comment>
<sequence>MAKPDPALLDPARYPFVHEIGTRFADLDPNDHINNVAMAALLEDGRVRFNAAAGVGRARPKLRFMVASVAIDYLAQAHYPGTMTCHCGAASLGRTSFAIQQLLRQGDRAVAVARTVVVCTDGQRPTPLPDSLRGAFDSWMIR</sequence>
<proteinExistence type="inferred from homology"/>
<dbReference type="EMBL" id="JAROCY010000005">
    <property type="protein sequence ID" value="MDF8333061.1"/>
    <property type="molecule type" value="Genomic_DNA"/>
</dbReference>
<evidence type="ECO:0000256" key="1">
    <source>
        <dbReference type="ARBA" id="ARBA00005953"/>
    </source>
</evidence>
<dbReference type="CDD" id="cd00586">
    <property type="entry name" value="4HBT"/>
    <property type="match status" value="1"/>
</dbReference>
<dbReference type="RefSeq" id="WP_277276359.1">
    <property type="nucleotide sequence ID" value="NZ_JAROCY010000005.1"/>
</dbReference>
<evidence type="ECO:0000256" key="2">
    <source>
        <dbReference type="ARBA" id="ARBA00022801"/>
    </source>
</evidence>
<evidence type="ECO:0000313" key="3">
    <source>
        <dbReference type="EMBL" id="MDF8333061.1"/>
    </source>
</evidence>